<proteinExistence type="predicted"/>
<evidence type="ECO:0000313" key="2">
    <source>
        <dbReference type="EMBL" id="EWC58573.1"/>
    </source>
</evidence>
<keyword evidence="1" id="KW-0812">Transmembrane</keyword>
<keyword evidence="3" id="KW-1185">Reference proteome</keyword>
<dbReference type="RefSeq" id="WP_035289442.1">
    <property type="nucleotide sequence ID" value="NZ_AYXG01000237.1"/>
</dbReference>
<keyword evidence="1" id="KW-1133">Transmembrane helix</keyword>
<feature type="transmembrane region" description="Helical" evidence="1">
    <location>
        <begin position="39"/>
        <end position="60"/>
    </location>
</feature>
<dbReference type="Proteomes" id="UP000019277">
    <property type="component" value="Unassembled WGS sequence"/>
</dbReference>
<dbReference type="AlphaFoldDB" id="W7IDI6"/>
<dbReference type="OrthoDB" id="3633953at2"/>
<keyword evidence="1" id="KW-0472">Membrane</keyword>
<comment type="caution">
    <text evidence="2">The sequence shown here is derived from an EMBL/GenBank/DDBJ whole genome shotgun (WGS) entry which is preliminary data.</text>
</comment>
<dbReference type="STRING" id="909613.UO65_6119"/>
<sequence length="61" mass="6822">MRAPRPLAALLRLVDRFEERGVHVPGADDNRAVAPWRDFGWLIAAWLVGVGLFVLFFAFAA</sequence>
<gene>
    <name evidence="2" type="ORF">UO65_6119</name>
</gene>
<accession>W7IDI6</accession>
<accession>A0A8E2WZA4</accession>
<evidence type="ECO:0000313" key="3">
    <source>
        <dbReference type="Proteomes" id="UP000019277"/>
    </source>
</evidence>
<dbReference type="EMBL" id="AYXG01000237">
    <property type="protein sequence ID" value="EWC58573.1"/>
    <property type="molecule type" value="Genomic_DNA"/>
</dbReference>
<evidence type="ECO:0000256" key="1">
    <source>
        <dbReference type="SAM" id="Phobius"/>
    </source>
</evidence>
<reference evidence="2 3" key="1">
    <citation type="journal article" date="2014" name="Genome Announc.">
        <title>Draft Genome Sequence of the Antitrypanosomally Active Sponge-Associated Bacterium Actinokineospora sp. Strain EG49.</title>
        <authorList>
            <person name="Harjes J."/>
            <person name="Ryu T."/>
            <person name="Abdelmohsen U.R."/>
            <person name="Moitinho-Silva L."/>
            <person name="Horn H."/>
            <person name="Ravasi T."/>
            <person name="Hentschel U."/>
        </authorList>
    </citation>
    <scope>NUCLEOTIDE SEQUENCE [LARGE SCALE GENOMIC DNA]</scope>
    <source>
        <strain evidence="2 3">EG49</strain>
    </source>
</reference>
<name>W7IDI6_9PSEU</name>
<protein>
    <submittedName>
        <fullName evidence="2">Uncharacterized protein</fullName>
    </submittedName>
</protein>
<dbReference type="eggNOG" id="ENOG5030MVP">
    <property type="taxonomic scope" value="Bacteria"/>
</dbReference>
<organism evidence="2 3">
    <name type="scientific">Actinokineospora spheciospongiae</name>
    <dbReference type="NCBI Taxonomy" id="909613"/>
    <lineage>
        <taxon>Bacteria</taxon>
        <taxon>Bacillati</taxon>
        <taxon>Actinomycetota</taxon>
        <taxon>Actinomycetes</taxon>
        <taxon>Pseudonocardiales</taxon>
        <taxon>Pseudonocardiaceae</taxon>
        <taxon>Actinokineospora</taxon>
    </lineage>
</organism>